<keyword evidence="2" id="KW-1185">Reference proteome</keyword>
<evidence type="ECO:0000313" key="1">
    <source>
        <dbReference type="EMBL" id="KAF9653948.1"/>
    </source>
</evidence>
<comment type="caution">
    <text evidence="1">The sequence shown here is derived from an EMBL/GenBank/DDBJ whole genome shotgun (WGS) entry which is preliminary data.</text>
</comment>
<evidence type="ECO:0000313" key="2">
    <source>
        <dbReference type="Proteomes" id="UP000886501"/>
    </source>
</evidence>
<reference evidence="1" key="1">
    <citation type="submission" date="2019-10" db="EMBL/GenBank/DDBJ databases">
        <authorList>
            <consortium name="DOE Joint Genome Institute"/>
            <person name="Kuo A."/>
            <person name="Miyauchi S."/>
            <person name="Kiss E."/>
            <person name="Drula E."/>
            <person name="Kohler A."/>
            <person name="Sanchez-Garcia M."/>
            <person name="Andreopoulos B."/>
            <person name="Barry K.W."/>
            <person name="Bonito G."/>
            <person name="Buee M."/>
            <person name="Carver A."/>
            <person name="Chen C."/>
            <person name="Cichocki N."/>
            <person name="Clum A."/>
            <person name="Culley D."/>
            <person name="Crous P.W."/>
            <person name="Fauchery L."/>
            <person name="Girlanda M."/>
            <person name="Hayes R."/>
            <person name="Keri Z."/>
            <person name="Labutti K."/>
            <person name="Lipzen A."/>
            <person name="Lombard V."/>
            <person name="Magnuson J."/>
            <person name="Maillard F."/>
            <person name="Morin E."/>
            <person name="Murat C."/>
            <person name="Nolan M."/>
            <person name="Ohm R."/>
            <person name="Pangilinan J."/>
            <person name="Pereira M."/>
            <person name="Perotto S."/>
            <person name="Peter M."/>
            <person name="Riley R."/>
            <person name="Sitrit Y."/>
            <person name="Stielow B."/>
            <person name="Szollosi G."/>
            <person name="Zifcakova L."/>
            <person name="Stursova M."/>
            <person name="Spatafora J.W."/>
            <person name="Tedersoo L."/>
            <person name="Vaario L.-M."/>
            <person name="Yamada A."/>
            <person name="Yan M."/>
            <person name="Wang P."/>
            <person name="Xu J."/>
            <person name="Bruns T."/>
            <person name="Baldrian P."/>
            <person name="Vilgalys R."/>
            <person name="Henrissat B."/>
            <person name="Grigoriev I.V."/>
            <person name="Hibbett D."/>
            <person name="Nagy L.G."/>
            <person name="Martin F.M."/>
        </authorList>
    </citation>
    <scope>NUCLEOTIDE SEQUENCE</scope>
    <source>
        <strain evidence="1">P2</strain>
    </source>
</reference>
<reference evidence="1" key="2">
    <citation type="journal article" date="2020" name="Nat. Commun.">
        <title>Large-scale genome sequencing of mycorrhizal fungi provides insights into the early evolution of symbiotic traits.</title>
        <authorList>
            <person name="Miyauchi S."/>
            <person name="Kiss E."/>
            <person name="Kuo A."/>
            <person name="Drula E."/>
            <person name="Kohler A."/>
            <person name="Sanchez-Garcia M."/>
            <person name="Morin E."/>
            <person name="Andreopoulos B."/>
            <person name="Barry K.W."/>
            <person name="Bonito G."/>
            <person name="Buee M."/>
            <person name="Carver A."/>
            <person name="Chen C."/>
            <person name="Cichocki N."/>
            <person name="Clum A."/>
            <person name="Culley D."/>
            <person name="Crous P.W."/>
            <person name="Fauchery L."/>
            <person name="Girlanda M."/>
            <person name="Hayes R.D."/>
            <person name="Keri Z."/>
            <person name="LaButti K."/>
            <person name="Lipzen A."/>
            <person name="Lombard V."/>
            <person name="Magnuson J."/>
            <person name="Maillard F."/>
            <person name="Murat C."/>
            <person name="Nolan M."/>
            <person name="Ohm R.A."/>
            <person name="Pangilinan J."/>
            <person name="Pereira M.F."/>
            <person name="Perotto S."/>
            <person name="Peter M."/>
            <person name="Pfister S."/>
            <person name="Riley R."/>
            <person name="Sitrit Y."/>
            <person name="Stielow J.B."/>
            <person name="Szollosi G."/>
            <person name="Zifcakova L."/>
            <person name="Stursova M."/>
            <person name="Spatafora J.W."/>
            <person name="Tedersoo L."/>
            <person name="Vaario L.M."/>
            <person name="Yamada A."/>
            <person name="Yan M."/>
            <person name="Wang P."/>
            <person name="Xu J."/>
            <person name="Bruns T."/>
            <person name="Baldrian P."/>
            <person name="Vilgalys R."/>
            <person name="Dunand C."/>
            <person name="Henrissat B."/>
            <person name="Grigoriev I.V."/>
            <person name="Hibbett D."/>
            <person name="Nagy L.G."/>
            <person name="Martin F.M."/>
        </authorList>
    </citation>
    <scope>NUCLEOTIDE SEQUENCE</scope>
    <source>
        <strain evidence="1">P2</strain>
    </source>
</reference>
<gene>
    <name evidence="1" type="ORF">BDM02DRAFT_1115348</name>
</gene>
<sequence>MPNKHHRPAALQKRSTSGSNTKLALANLNFQKLDSSSNLQLQVALNNATKDLPRGKGKKSGGRPNLPPSRTASDQQIRSSSKLHLQQQQPHTQRTTTGASRPISSQRADTISAIRSDKKSGFTLTSPVVATQEIESEGDSDEWVSSESVSVTPQNQSSDSESGDDDDVVHNLPTHLNLTGMARIATSPGDREPPTPTVPQVKMQSPTPVNKVKEETRRSSTVFIPDETMGTGAVVDDTDRHDRERTIMSTADGHTDVLQVRHVDQQSVRDRDYPHSDHHAHPEEGLASTPRPRAMVDRDTEPSRYLPPDSLSDPPHSDSTVRKPLVVNPRLAGDVRNLLQRSTLSAHSVPQSHPRITSDSSPGPKADNNPMGKDQVIMTQVSEDPPVPIITKSSHV</sequence>
<name>A0ACB6ZXB7_THEGA</name>
<protein>
    <submittedName>
        <fullName evidence="1">Uncharacterized protein</fullName>
    </submittedName>
</protein>
<accession>A0ACB6ZXB7</accession>
<organism evidence="1 2">
    <name type="scientific">Thelephora ganbajun</name>
    <name type="common">Ganba fungus</name>
    <dbReference type="NCBI Taxonomy" id="370292"/>
    <lineage>
        <taxon>Eukaryota</taxon>
        <taxon>Fungi</taxon>
        <taxon>Dikarya</taxon>
        <taxon>Basidiomycota</taxon>
        <taxon>Agaricomycotina</taxon>
        <taxon>Agaricomycetes</taxon>
        <taxon>Thelephorales</taxon>
        <taxon>Thelephoraceae</taxon>
        <taxon>Thelephora</taxon>
    </lineage>
</organism>
<dbReference type="EMBL" id="MU117962">
    <property type="protein sequence ID" value="KAF9653948.1"/>
    <property type="molecule type" value="Genomic_DNA"/>
</dbReference>
<dbReference type="Proteomes" id="UP000886501">
    <property type="component" value="Unassembled WGS sequence"/>
</dbReference>
<proteinExistence type="predicted"/>